<dbReference type="SUPFAM" id="SSF48208">
    <property type="entry name" value="Six-hairpin glycosidases"/>
    <property type="match status" value="1"/>
</dbReference>
<reference evidence="4" key="1">
    <citation type="submission" date="2018-12" db="EMBL/GenBank/DDBJ databases">
        <title>Tengunoibacter tsumagoiensis gen. nov., sp. nov., Dictyobacter kobayashii sp. nov., D. alpinus sp. nov., and D. joshuensis sp. nov. and description of Dictyobacteraceae fam. nov. within the order Ktedonobacterales isolated from Tengu-no-mugimeshi.</title>
        <authorList>
            <person name="Wang C.M."/>
            <person name="Zheng Y."/>
            <person name="Sakai Y."/>
            <person name="Toyoda A."/>
            <person name="Minakuchi Y."/>
            <person name="Abe K."/>
            <person name="Yokota A."/>
            <person name="Yabe S."/>
        </authorList>
    </citation>
    <scope>NUCLEOTIDE SEQUENCE [LARGE SCALE GENOMIC DNA]</scope>
    <source>
        <strain evidence="4">Uno11</strain>
    </source>
</reference>
<dbReference type="NCBIfam" id="TIGR01484">
    <property type="entry name" value="HAD-SF-IIB"/>
    <property type="match status" value="1"/>
</dbReference>
<dbReference type="Gene3D" id="3.40.50.1000">
    <property type="entry name" value="HAD superfamily/HAD-like"/>
    <property type="match status" value="1"/>
</dbReference>
<dbReference type="FunFam" id="1.50.10.10:FF:000053">
    <property type="entry name" value="Putative glycosyl hydrolase"/>
    <property type="match status" value="1"/>
</dbReference>
<dbReference type="CDD" id="cd01627">
    <property type="entry name" value="HAD_TPP"/>
    <property type="match status" value="1"/>
</dbReference>
<dbReference type="GO" id="GO:0016791">
    <property type="term" value="F:phosphatase activity"/>
    <property type="evidence" value="ECO:0007669"/>
    <property type="project" value="UniProtKB-ARBA"/>
</dbReference>
<dbReference type="Gene3D" id="1.50.10.10">
    <property type="match status" value="1"/>
</dbReference>
<gene>
    <name evidence="3" type="ORF">KDK_56920</name>
</gene>
<protein>
    <submittedName>
        <fullName evidence="3">Putative glycosyl hydrolase</fullName>
    </submittedName>
</protein>
<dbReference type="PANTHER" id="PTHR11051">
    <property type="entry name" value="GLYCOSYL HYDROLASE-RELATED"/>
    <property type="match status" value="1"/>
</dbReference>
<dbReference type="SUPFAM" id="SSF56784">
    <property type="entry name" value="HAD-like"/>
    <property type="match status" value="1"/>
</dbReference>
<dbReference type="GO" id="GO:0005992">
    <property type="term" value="P:trehalose biosynthetic process"/>
    <property type="evidence" value="ECO:0007669"/>
    <property type="project" value="InterPro"/>
</dbReference>
<feature type="domain" description="Glycoside hydrolase family 65 central catalytic" evidence="1">
    <location>
        <begin position="605"/>
        <end position="1001"/>
    </location>
</feature>
<proteinExistence type="predicted"/>
<dbReference type="GO" id="GO:0016757">
    <property type="term" value="F:glycosyltransferase activity"/>
    <property type="evidence" value="ECO:0007669"/>
    <property type="project" value="UniProtKB-ARBA"/>
</dbReference>
<dbReference type="Pfam" id="PF03636">
    <property type="entry name" value="Glyco_hydro_65N"/>
    <property type="match status" value="1"/>
</dbReference>
<dbReference type="InterPro" id="IPR023214">
    <property type="entry name" value="HAD_sf"/>
</dbReference>
<dbReference type="InterPro" id="IPR005196">
    <property type="entry name" value="Glyco_hydro_65_N"/>
</dbReference>
<dbReference type="Proteomes" id="UP000287188">
    <property type="component" value="Unassembled WGS sequence"/>
</dbReference>
<dbReference type="InterPro" id="IPR012341">
    <property type="entry name" value="6hp_glycosidase-like_sf"/>
</dbReference>
<dbReference type="OrthoDB" id="9758855at2"/>
<organism evidence="3 4">
    <name type="scientific">Dictyobacter kobayashii</name>
    <dbReference type="NCBI Taxonomy" id="2014872"/>
    <lineage>
        <taxon>Bacteria</taxon>
        <taxon>Bacillati</taxon>
        <taxon>Chloroflexota</taxon>
        <taxon>Ktedonobacteria</taxon>
        <taxon>Ktedonobacterales</taxon>
        <taxon>Dictyobacteraceae</taxon>
        <taxon>Dictyobacter</taxon>
    </lineage>
</organism>
<sequence>MARQISDLPHALDQGEMLAQRFAGKKPAVFLDYDGTLTPIRDRPEDAVISDSMRDVVRRLAERVPVGVVSGRDRRVVQELMGLDNLIVAGSHGFDIWSPSGGSIQREEGASFEGLLREVEARLRAELSDLPGALIEPKKSSVAAHFRLVPEEQQPRVKEIVDTILSEHPDELKVTPGKMVYEIQPKLDWDKGKAVLYLLEALGLDRDDVVPVYLGDDITDEDAFRALKGRGIGIFVGSSDDPETAGRTTAADYILNTIGEVEKFLDRLAVPDPTEAKRMQSSAGFRPDPKDWTLAYDDFDPEQERLREVLTSTGNGYFCTRGSAEWADVDDIHYPGTYAHSCYNRETTIMGGRPVLNEDLVNLPNWLVLKLRIEGNEPINLKNVELLSYRHEVDFRNATVIRKLRFRDRGGRETTLASRRFVSMFDMHQAALEWTITAENWSGNVEVITALDARVINQGVARYRELEGHHLHPVASRNPGPDIISLIAQTRQSHIYVSEAARTRVYDENGEIEIKRGLYQMEDYAHQTLGFELQQGQPVRVEKLVSFYTSLDQAINEPLTNAEKAVKSFGTFGEAFSLHQRAWDELWDDCDIRVPNDERVQFLLRFHASHVLQTCSPHTADLDAGVPARGLNGEAYRGHIFWDELYVYPFLNFRLPKITRGLLMYRYRRLDEARALAREAGYRGAMYPWQSGSDGKEETQIVHLNPRSGLWEADLSQNQRHVSAAIFYNIWHYLQATGDTDFLLGPGAEMMMEIARFWSSIAHFNPERGRYEIHGVMGPDEFHEKYPGSSKAGLRNNAYTNVMVAWISDVAGRLLDMLAERRRRSLCERIGLTNQEIELWKEMSRKMYIPFHADGVISQFEGWEELEELDWDAYRREYGNIQRLDRILRAQGKEPDRYKLSKQADTVLLFYLFRQDELKQIFERLGYPYTTETLRKTVDYYDARTSHGSTLSFVTYAGIFSEINPGVSWERYMVALESDVGDIQGGTTAEGIHMGVMSGTLDLVQRSYMGEVIRDDILYLNPKDMAHLRGLSLPMRFRGLLIEVTLEDGRLRVNAEVDSLNRSVKLGVGDQVREIRSGEGYTFIL</sequence>
<dbReference type="Gene3D" id="2.70.98.40">
    <property type="entry name" value="Glycoside hydrolase, family 65, N-terminal domain"/>
    <property type="match status" value="1"/>
</dbReference>
<evidence type="ECO:0000313" key="3">
    <source>
        <dbReference type="EMBL" id="GCE21892.1"/>
    </source>
</evidence>
<feature type="domain" description="Glycoside hydrolase family 65 N-terminal" evidence="2">
    <location>
        <begin position="296"/>
        <end position="550"/>
    </location>
</feature>
<dbReference type="GO" id="GO:0030246">
    <property type="term" value="F:carbohydrate binding"/>
    <property type="evidence" value="ECO:0007669"/>
    <property type="project" value="InterPro"/>
</dbReference>
<dbReference type="Pfam" id="PF02358">
    <property type="entry name" value="Trehalose_PPase"/>
    <property type="match status" value="1"/>
</dbReference>
<accession>A0A402AS23</accession>
<dbReference type="NCBIfam" id="TIGR00685">
    <property type="entry name" value="T6PP"/>
    <property type="match status" value="1"/>
</dbReference>
<dbReference type="InterPro" id="IPR011013">
    <property type="entry name" value="Gal_mutarotase_sf_dom"/>
</dbReference>
<comment type="caution">
    <text evidence="3">The sequence shown here is derived from an EMBL/GenBank/DDBJ whole genome shotgun (WGS) entry which is preliminary data.</text>
</comment>
<keyword evidence="4" id="KW-1185">Reference proteome</keyword>
<dbReference type="InterPro" id="IPR037018">
    <property type="entry name" value="GH65_N"/>
</dbReference>
<evidence type="ECO:0000259" key="2">
    <source>
        <dbReference type="Pfam" id="PF03636"/>
    </source>
</evidence>
<keyword evidence="3" id="KW-0378">Hydrolase</keyword>
<dbReference type="SUPFAM" id="SSF74650">
    <property type="entry name" value="Galactose mutarotase-like"/>
    <property type="match status" value="1"/>
</dbReference>
<dbReference type="InterPro" id="IPR006379">
    <property type="entry name" value="HAD-SF_hydro_IIB"/>
</dbReference>
<evidence type="ECO:0000259" key="1">
    <source>
        <dbReference type="Pfam" id="PF03632"/>
    </source>
</evidence>
<dbReference type="GO" id="GO:0004553">
    <property type="term" value="F:hydrolase activity, hydrolyzing O-glycosyl compounds"/>
    <property type="evidence" value="ECO:0007669"/>
    <property type="project" value="TreeGrafter"/>
</dbReference>
<dbReference type="EMBL" id="BIFS01000001">
    <property type="protein sequence ID" value="GCE21892.1"/>
    <property type="molecule type" value="Genomic_DNA"/>
</dbReference>
<dbReference type="Pfam" id="PF03632">
    <property type="entry name" value="Glyco_hydro_65m"/>
    <property type="match status" value="1"/>
</dbReference>
<dbReference type="Gene3D" id="3.30.70.1020">
    <property type="entry name" value="Trehalose-6-phosphate phosphatase related protein, domain 2"/>
    <property type="match status" value="1"/>
</dbReference>
<dbReference type="PANTHER" id="PTHR11051:SF8">
    <property type="entry name" value="PROTEIN-GLUCOSYLGALACTOSYLHYDROXYLYSINE GLUCOSIDASE"/>
    <property type="match status" value="1"/>
</dbReference>
<dbReference type="InterPro" id="IPR036412">
    <property type="entry name" value="HAD-like_sf"/>
</dbReference>
<dbReference type="AlphaFoldDB" id="A0A402AS23"/>
<dbReference type="InterPro" id="IPR008928">
    <property type="entry name" value="6-hairpin_glycosidase_sf"/>
</dbReference>
<dbReference type="InterPro" id="IPR003337">
    <property type="entry name" value="Trehalose_PPase"/>
</dbReference>
<evidence type="ECO:0000313" key="4">
    <source>
        <dbReference type="Proteomes" id="UP000287188"/>
    </source>
</evidence>
<name>A0A402AS23_9CHLR</name>
<dbReference type="InterPro" id="IPR005195">
    <property type="entry name" value="Glyco_hydro_65_M"/>
</dbReference>